<dbReference type="GeneID" id="23679666"/>
<reference evidence="1 2" key="1">
    <citation type="submission" date="2014-03" db="EMBL/GenBank/DDBJ databases">
        <authorList>
            <person name="Yoder B.A."/>
            <person name="Colicchio M.A."/>
            <person name="Schafer C.E."/>
            <person name="Abrahim M.R."/>
            <person name="Adkins N.L."/>
            <person name="Burke K.A."/>
            <person name="Churilla B.M."/>
            <person name="Cohen K.L."/>
            <person name="Fasoranti T.O."/>
            <person name="Genkil J.S."/>
            <person name="Kramer Z.J."/>
            <person name="Prout A.K."/>
            <person name="Schwarz A.G."/>
            <person name="Tish M."/>
            <person name="Vispute N."/>
            <person name="Wilkes K.E."/>
            <person name="Williams C.R."/>
            <person name="Xiao X."/>
            <person name="Yu V.J."/>
            <person name="Lapin J.S."/>
            <person name="Ott C.T."/>
            <person name="Walburn T.D."/>
            <person name="Bradley K.W."/>
            <person name="Clarke D.Q."/>
            <person name="Lewis M.F."/>
            <person name="Barker L.P."/>
            <person name="Bailey C."/>
            <person name="Asai D.J."/>
            <person name="Bowman C.A."/>
            <person name="Russell D.A."/>
            <person name="Pope W.H."/>
            <person name="Jacobs-Sera D."/>
            <person name="Hendrix R.W."/>
            <person name="Hatfull G.F."/>
        </authorList>
    </citation>
    <scope>NUCLEOTIDE SEQUENCE [LARGE SCALE GENOMIC DNA]</scope>
</reference>
<gene>
    <name evidence="1" type="primary">160</name>
    <name evidence="1" type="ORF">PBI_GAIA_160</name>
</gene>
<accession>A0A068F4S5</accession>
<evidence type="ECO:0000313" key="2">
    <source>
        <dbReference type="Proteomes" id="UP000027491"/>
    </source>
</evidence>
<keyword evidence="2" id="KW-1185">Reference proteome</keyword>
<dbReference type="RefSeq" id="YP_009124899.1">
    <property type="nucleotide sequence ID" value="NC_026590.1"/>
</dbReference>
<dbReference type="Proteomes" id="UP000027491">
    <property type="component" value="Segment"/>
</dbReference>
<dbReference type="EMBL" id="KJ567043">
    <property type="protein sequence ID" value="AID58976.1"/>
    <property type="molecule type" value="Genomic_DNA"/>
</dbReference>
<dbReference type="KEGG" id="vg:23679666"/>
<name>A0A068F4S5_9CAUD</name>
<organism evidence="1 2">
    <name type="scientific">Mycobacterium phage Gaia</name>
    <dbReference type="NCBI Taxonomy" id="1486472"/>
    <lineage>
        <taxon>Viruses</taxon>
        <taxon>Duplodnaviria</taxon>
        <taxon>Heunggongvirae</taxon>
        <taxon>Uroviricota</taxon>
        <taxon>Caudoviricetes</taxon>
        <taxon>Gaiavirus</taxon>
        <taxon>Gaiavirus gaia</taxon>
    </lineage>
</organism>
<proteinExistence type="predicted"/>
<protein>
    <submittedName>
        <fullName evidence="1">Uncharacterized protein</fullName>
    </submittedName>
</protein>
<sequence>MIRYLAEYHANRDGFYWALMPNSMRTRYIETARTIWYQTRCERTLQ</sequence>
<evidence type="ECO:0000313" key="1">
    <source>
        <dbReference type="EMBL" id="AID58976.1"/>
    </source>
</evidence>